<dbReference type="EnsemblPlants" id="evm.model.06.1400">
    <property type="protein sequence ID" value="cds.evm.model.06.1400"/>
    <property type="gene ID" value="evm.TU.06.1400"/>
</dbReference>
<protein>
    <submittedName>
        <fullName evidence="1">Uncharacterized protein</fullName>
    </submittedName>
</protein>
<dbReference type="Proteomes" id="UP000596661">
    <property type="component" value="Chromosome 6"/>
</dbReference>
<dbReference type="AlphaFoldDB" id="A0A803PUA8"/>
<evidence type="ECO:0000313" key="1">
    <source>
        <dbReference type="EnsemblPlants" id="cds.evm.model.06.1400"/>
    </source>
</evidence>
<reference evidence="1" key="2">
    <citation type="submission" date="2021-03" db="UniProtKB">
        <authorList>
            <consortium name="EnsemblPlants"/>
        </authorList>
    </citation>
    <scope>IDENTIFICATION</scope>
</reference>
<dbReference type="Gramene" id="evm.model.06.1400">
    <property type="protein sequence ID" value="cds.evm.model.06.1400"/>
    <property type="gene ID" value="evm.TU.06.1400"/>
</dbReference>
<keyword evidence="2" id="KW-1185">Reference proteome</keyword>
<evidence type="ECO:0000313" key="2">
    <source>
        <dbReference type="Proteomes" id="UP000596661"/>
    </source>
</evidence>
<name>A0A803PUA8_CANSA</name>
<reference evidence="1" key="1">
    <citation type="submission" date="2018-11" db="EMBL/GenBank/DDBJ databases">
        <authorList>
            <person name="Grassa J C."/>
        </authorList>
    </citation>
    <scope>NUCLEOTIDE SEQUENCE [LARGE SCALE GENOMIC DNA]</scope>
</reference>
<sequence length="150" mass="17294">MDEQAAWSGQNAEALFLNEGTYDHTPGILSLFPKWKCGKKPFKYFRMWKSHPEYDSKAAAVWQQQVNSTSMYQVVHKLKALKPVLREINQKGFFDLQAASIQAKHVLDEVQSKLHKDPLNEVLQEQELAARNSFISVQQHSLFFTPESQD</sequence>
<proteinExistence type="predicted"/>
<accession>A0A803PUA8</accession>
<organism evidence="1 2">
    <name type="scientific">Cannabis sativa</name>
    <name type="common">Hemp</name>
    <name type="synonym">Marijuana</name>
    <dbReference type="NCBI Taxonomy" id="3483"/>
    <lineage>
        <taxon>Eukaryota</taxon>
        <taxon>Viridiplantae</taxon>
        <taxon>Streptophyta</taxon>
        <taxon>Embryophyta</taxon>
        <taxon>Tracheophyta</taxon>
        <taxon>Spermatophyta</taxon>
        <taxon>Magnoliopsida</taxon>
        <taxon>eudicotyledons</taxon>
        <taxon>Gunneridae</taxon>
        <taxon>Pentapetalae</taxon>
        <taxon>rosids</taxon>
        <taxon>fabids</taxon>
        <taxon>Rosales</taxon>
        <taxon>Cannabaceae</taxon>
        <taxon>Cannabis</taxon>
    </lineage>
</organism>
<dbReference type="EMBL" id="UZAU01000606">
    <property type="status" value="NOT_ANNOTATED_CDS"/>
    <property type="molecule type" value="Genomic_DNA"/>
</dbReference>